<evidence type="ECO:0000313" key="4">
    <source>
        <dbReference type="EMBL" id="KAK7798499.1"/>
    </source>
</evidence>
<dbReference type="GO" id="GO:0002682">
    <property type="term" value="P:regulation of immune system process"/>
    <property type="evidence" value="ECO:0007669"/>
    <property type="project" value="TreeGrafter"/>
</dbReference>
<comment type="caution">
    <text evidence="4">The sequence shown here is derived from an EMBL/GenBank/DDBJ whole genome shotgun (WGS) entry which is preliminary data.</text>
</comment>
<evidence type="ECO:0000256" key="1">
    <source>
        <dbReference type="ARBA" id="ARBA00022729"/>
    </source>
</evidence>
<dbReference type="EMBL" id="JBBHLL010000686">
    <property type="protein sequence ID" value="KAK7798499.1"/>
    <property type="molecule type" value="Genomic_DNA"/>
</dbReference>
<dbReference type="InterPro" id="IPR050831">
    <property type="entry name" value="CEA_cell_adhesion"/>
</dbReference>
<proteinExistence type="predicted"/>
<dbReference type="InterPro" id="IPR036179">
    <property type="entry name" value="Ig-like_dom_sf"/>
</dbReference>
<dbReference type="InterPro" id="IPR013783">
    <property type="entry name" value="Ig-like_fold"/>
</dbReference>
<name>A0AAW0H6K2_MYOGA</name>
<dbReference type="Gene3D" id="2.60.40.10">
    <property type="entry name" value="Immunoglobulins"/>
    <property type="match status" value="1"/>
</dbReference>
<dbReference type="GO" id="GO:0007165">
    <property type="term" value="P:signal transduction"/>
    <property type="evidence" value="ECO:0007669"/>
    <property type="project" value="TreeGrafter"/>
</dbReference>
<dbReference type="GO" id="GO:1990782">
    <property type="term" value="F:protein tyrosine kinase binding"/>
    <property type="evidence" value="ECO:0007669"/>
    <property type="project" value="TreeGrafter"/>
</dbReference>
<reference evidence="4 5" key="1">
    <citation type="journal article" date="2023" name="bioRxiv">
        <title>Conserved and derived expression patterns and positive selection on dental genes reveal complex evolutionary context of ever-growing rodent molars.</title>
        <authorList>
            <person name="Calamari Z.T."/>
            <person name="Song A."/>
            <person name="Cohen E."/>
            <person name="Akter M."/>
            <person name="Roy R.D."/>
            <person name="Hallikas O."/>
            <person name="Christensen M.M."/>
            <person name="Li P."/>
            <person name="Marangoni P."/>
            <person name="Jernvall J."/>
            <person name="Klein O.D."/>
        </authorList>
    </citation>
    <scope>NUCLEOTIDE SEQUENCE [LARGE SCALE GENOMIC DNA]</scope>
    <source>
        <strain evidence="4">V071</strain>
    </source>
</reference>
<gene>
    <name evidence="4" type="ORF">U0070_018267</name>
</gene>
<dbReference type="AlphaFoldDB" id="A0AAW0H6K2"/>
<dbReference type="PANTHER" id="PTHR44427">
    <property type="entry name" value="CARCINOEMBRYONIC ANTIGEN-RELATED CELL ADHESION MOLECULE 19"/>
    <property type="match status" value="1"/>
</dbReference>
<dbReference type="Proteomes" id="UP001488838">
    <property type="component" value="Unassembled WGS sequence"/>
</dbReference>
<evidence type="ECO:0000313" key="5">
    <source>
        <dbReference type="Proteomes" id="UP001488838"/>
    </source>
</evidence>
<evidence type="ECO:0000256" key="3">
    <source>
        <dbReference type="ARBA" id="ARBA00023319"/>
    </source>
</evidence>
<dbReference type="SUPFAM" id="SSF48726">
    <property type="entry name" value="Immunoglobulin"/>
    <property type="match status" value="1"/>
</dbReference>
<evidence type="ECO:0000256" key="2">
    <source>
        <dbReference type="ARBA" id="ARBA00023180"/>
    </source>
</evidence>
<keyword evidence="3" id="KW-0393">Immunoglobulin domain</keyword>
<organism evidence="4 5">
    <name type="scientific">Myodes glareolus</name>
    <name type="common">Bank vole</name>
    <name type="synonym">Clethrionomys glareolus</name>
    <dbReference type="NCBI Taxonomy" id="447135"/>
    <lineage>
        <taxon>Eukaryota</taxon>
        <taxon>Metazoa</taxon>
        <taxon>Chordata</taxon>
        <taxon>Craniata</taxon>
        <taxon>Vertebrata</taxon>
        <taxon>Euteleostomi</taxon>
        <taxon>Mammalia</taxon>
        <taxon>Eutheria</taxon>
        <taxon>Euarchontoglires</taxon>
        <taxon>Glires</taxon>
        <taxon>Rodentia</taxon>
        <taxon>Myomorpha</taxon>
        <taxon>Muroidea</taxon>
        <taxon>Cricetidae</taxon>
        <taxon>Arvicolinae</taxon>
        <taxon>Myodes</taxon>
    </lineage>
</organism>
<protein>
    <submittedName>
        <fullName evidence="4">Uncharacterized protein</fullName>
    </submittedName>
</protein>
<keyword evidence="5" id="KW-1185">Reference proteome</keyword>
<accession>A0AAW0H6K2</accession>
<dbReference type="GO" id="GO:0005886">
    <property type="term" value="C:plasma membrane"/>
    <property type="evidence" value="ECO:0007669"/>
    <property type="project" value="TreeGrafter"/>
</dbReference>
<sequence>MQGDITCQMFQLSPLLPRDKRFSQGERNNVLLLAHNLPDNLSLGENLIIIYEIKSQGTKQGKLHSARETLNPNGSLMLQNVTLKQSGVYSLNIHSAELDQKSTLVEVRIYHCLLNQNWTSPKLETTSRPSYNLHSSPQEQAETSTEKLFCLLSENLPKPHIQIRNKTVPERHFVALACVLENPRVSIR</sequence>
<keyword evidence="2" id="KW-0325">Glycoprotein</keyword>
<keyword evidence="1" id="KW-0732">Signal</keyword>
<dbReference type="GO" id="GO:0009986">
    <property type="term" value="C:cell surface"/>
    <property type="evidence" value="ECO:0007669"/>
    <property type="project" value="TreeGrafter"/>
</dbReference>
<dbReference type="PANTHER" id="PTHR44427:SF1">
    <property type="entry name" value="CARCINOEMBRYONIC ANTIGEN-RELATED CELL ADHESION MOLECULE 1"/>
    <property type="match status" value="1"/>
</dbReference>